<keyword evidence="6" id="KW-0746">Sphingolipid metabolism</keyword>
<evidence type="ECO:0000256" key="7">
    <source>
        <dbReference type="SAM" id="SignalP"/>
    </source>
</evidence>
<dbReference type="AlphaFoldDB" id="A0A9P0DVX7"/>
<dbReference type="SUPFAM" id="SSF51445">
    <property type="entry name" value="(Trans)glycosidases"/>
    <property type="match status" value="1"/>
</dbReference>
<reference evidence="10" key="1">
    <citation type="submission" date="2022-01" db="EMBL/GenBank/DDBJ databases">
        <authorList>
            <person name="King R."/>
        </authorList>
    </citation>
    <scope>NUCLEOTIDE SEQUENCE</scope>
</reference>
<evidence type="ECO:0000256" key="1">
    <source>
        <dbReference type="ARBA" id="ARBA00001013"/>
    </source>
</evidence>
<keyword evidence="6" id="KW-0326">Glycosidase</keyword>
<dbReference type="EMBL" id="OU898282">
    <property type="protein sequence ID" value="CAH1283301.1"/>
    <property type="molecule type" value="Genomic_DNA"/>
</dbReference>
<organism evidence="10 11">
    <name type="scientific">Diabrotica balteata</name>
    <name type="common">Banded cucumber beetle</name>
    <dbReference type="NCBI Taxonomy" id="107213"/>
    <lineage>
        <taxon>Eukaryota</taxon>
        <taxon>Metazoa</taxon>
        <taxon>Ecdysozoa</taxon>
        <taxon>Arthropoda</taxon>
        <taxon>Hexapoda</taxon>
        <taxon>Insecta</taxon>
        <taxon>Pterygota</taxon>
        <taxon>Neoptera</taxon>
        <taxon>Endopterygota</taxon>
        <taxon>Coleoptera</taxon>
        <taxon>Polyphaga</taxon>
        <taxon>Cucujiformia</taxon>
        <taxon>Chrysomeloidea</taxon>
        <taxon>Chrysomelidae</taxon>
        <taxon>Galerucinae</taxon>
        <taxon>Diabroticina</taxon>
        <taxon>Diabroticites</taxon>
        <taxon>Diabrotica</taxon>
    </lineage>
</organism>
<dbReference type="Pfam" id="PF17189">
    <property type="entry name" value="Glyco_hydro_30C"/>
    <property type="match status" value="1"/>
</dbReference>
<dbReference type="InterPro" id="IPR001139">
    <property type="entry name" value="Glyco_hydro_30"/>
</dbReference>
<dbReference type="PANTHER" id="PTHR11069">
    <property type="entry name" value="GLUCOSYLCERAMIDASE"/>
    <property type="match status" value="1"/>
</dbReference>
<dbReference type="GO" id="GO:0006680">
    <property type="term" value="P:glucosylceramide catabolic process"/>
    <property type="evidence" value="ECO:0007669"/>
    <property type="project" value="TreeGrafter"/>
</dbReference>
<evidence type="ECO:0000256" key="2">
    <source>
        <dbReference type="ARBA" id="ARBA00005382"/>
    </source>
</evidence>
<dbReference type="InterPro" id="IPR033453">
    <property type="entry name" value="Glyco_hydro_30_TIM-barrel"/>
</dbReference>
<evidence type="ECO:0000256" key="4">
    <source>
        <dbReference type="ARBA" id="ARBA00022729"/>
    </source>
</evidence>
<evidence type="ECO:0000259" key="8">
    <source>
        <dbReference type="Pfam" id="PF02055"/>
    </source>
</evidence>
<feature type="signal peptide" evidence="7">
    <location>
        <begin position="1"/>
        <end position="24"/>
    </location>
</feature>
<accession>A0A9P0DVX7</accession>
<evidence type="ECO:0000256" key="6">
    <source>
        <dbReference type="RuleBase" id="RU361188"/>
    </source>
</evidence>
<comment type="similarity">
    <text evidence="2 6">Belongs to the glycosyl hydrolase 30 family.</text>
</comment>
<name>A0A9P0DVX7_DIABA</name>
<dbReference type="GO" id="GO:0016020">
    <property type="term" value="C:membrane"/>
    <property type="evidence" value="ECO:0007669"/>
    <property type="project" value="GOC"/>
</dbReference>
<feature type="chain" id="PRO_5040428127" description="Glucosylceramidase" evidence="7">
    <location>
        <begin position="25"/>
        <end position="546"/>
    </location>
</feature>
<evidence type="ECO:0000256" key="3">
    <source>
        <dbReference type="ARBA" id="ARBA00012658"/>
    </source>
</evidence>
<feature type="domain" description="Glycosyl hydrolase family 30 beta sandwich" evidence="9">
    <location>
        <begin position="480"/>
        <end position="543"/>
    </location>
</feature>
<keyword evidence="11" id="KW-1185">Reference proteome</keyword>
<comment type="catalytic activity">
    <reaction evidence="1">
        <text>a beta-D-glucosyl-(1&lt;-&gt;1')-N-acylsphing-4-enine + H2O = an N-acylsphing-4-enine + D-glucose</text>
        <dbReference type="Rhea" id="RHEA:13269"/>
        <dbReference type="ChEBI" id="CHEBI:4167"/>
        <dbReference type="ChEBI" id="CHEBI:15377"/>
        <dbReference type="ChEBI" id="CHEBI:22801"/>
        <dbReference type="ChEBI" id="CHEBI:52639"/>
        <dbReference type="EC" id="3.2.1.45"/>
    </reaction>
    <physiologicalReaction direction="left-to-right" evidence="1">
        <dbReference type="Rhea" id="RHEA:13270"/>
    </physiologicalReaction>
</comment>
<dbReference type="OrthoDB" id="2160638at2759"/>
<evidence type="ECO:0000313" key="11">
    <source>
        <dbReference type="Proteomes" id="UP001153709"/>
    </source>
</evidence>
<gene>
    <name evidence="10" type="ORF">DIABBA_LOCUS10803</name>
</gene>
<keyword evidence="4 7" id="KW-0732">Signal</keyword>
<dbReference type="SUPFAM" id="SSF51011">
    <property type="entry name" value="Glycosyl hydrolase domain"/>
    <property type="match status" value="1"/>
</dbReference>
<proteinExistence type="inferred from homology"/>
<dbReference type="InterPro" id="IPR033452">
    <property type="entry name" value="GH30_C"/>
</dbReference>
<evidence type="ECO:0000256" key="5">
    <source>
        <dbReference type="ARBA" id="ARBA00022801"/>
    </source>
</evidence>
<feature type="domain" description="Glycosyl hydrolase family 30 TIM-barrel" evidence="8">
    <location>
        <begin position="134"/>
        <end position="477"/>
    </location>
</feature>
<dbReference type="PANTHER" id="PTHR11069:SF23">
    <property type="entry name" value="LYSOSOMAL ACID GLUCOSYLCERAMIDASE"/>
    <property type="match status" value="1"/>
</dbReference>
<keyword evidence="5 6" id="KW-0378">Hydrolase</keyword>
<evidence type="ECO:0000259" key="9">
    <source>
        <dbReference type="Pfam" id="PF17189"/>
    </source>
</evidence>
<evidence type="ECO:0000313" key="10">
    <source>
        <dbReference type="EMBL" id="CAH1283301.1"/>
    </source>
</evidence>
<dbReference type="Gene3D" id="3.20.20.80">
    <property type="entry name" value="Glycosidases"/>
    <property type="match status" value="1"/>
</dbReference>
<keyword evidence="6" id="KW-0443">Lipid metabolism</keyword>
<dbReference type="Proteomes" id="UP001153709">
    <property type="component" value="Chromosome 7"/>
</dbReference>
<dbReference type="InterPro" id="IPR017853">
    <property type="entry name" value="GH"/>
</dbReference>
<dbReference type="GO" id="GO:0004348">
    <property type="term" value="F:glucosylceramidase activity"/>
    <property type="evidence" value="ECO:0007669"/>
    <property type="project" value="UniProtKB-EC"/>
</dbReference>
<sequence>MMFRESIFLTLGIILIGGVCLVRSSKCLPRDYGKGSVVCVCNDNHCDSTPPVKPVPRDQYVVYTSNEAGLRFEKEVKHYTNAKSGKHCFVPPNDDICKYDYQTSLKVCGVLTPNHLIPSANIFVEPSLLYQEVFGWGGAVTDATVINVANMSAALQEHLIRSYYSEDGLDYNMARVAMGGTDFSTRFYSYLDTLEHVVDCVDFSLKDFKLAPEDIDLKIPFIKRARLLRNDLKLFSSTWVLPTAYKENNSYMGFLGFIRKEVYQLLANYYVKFFDLYKEYDLEFWGVSSTNEPFIAMAEFSIPGTPGNLWTPEELGIWIRDYLGPTIKASAHNHLKLMTVDDQRSLLRVVPEIIRDELTAKYIDGFATHFYMDFPNNTYLLDDVHRDYPDKFIMSTEACVGALGIFLGDWSNAETYAYDIIQNMNHWVTAWVDWNMVLDTQGGPNVAAPRDAPILNNGTEFYKQPLYYAIGHFSKFVPPGSRRIYSSQCNENELVTQVAFERPDGGIVVVILNRSEKQVERKIIDCKKNNINLDLSPRSITTVLYW</sequence>
<dbReference type="Pfam" id="PF02055">
    <property type="entry name" value="Glyco_hydro_30"/>
    <property type="match status" value="1"/>
</dbReference>
<protein>
    <recommendedName>
        <fullName evidence="3 6">Glucosylceramidase</fullName>
        <ecNumber evidence="3 6">3.2.1.45</ecNumber>
    </recommendedName>
</protein>
<dbReference type="EC" id="3.2.1.45" evidence="3 6"/>